<name>A0A6J4IQN3_9CHLR</name>
<dbReference type="AlphaFoldDB" id="A0A6J4IQN3"/>
<dbReference type="GO" id="GO:0008080">
    <property type="term" value="F:N-acetyltransferase activity"/>
    <property type="evidence" value="ECO:0007669"/>
    <property type="project" value="UniProtKB-ARBA"/>
</dbReference>
<evidence type="ECO:0000256" key="3">
    <source>
        <dbReference type="ARBA" id="ARBA00023315"/>
    </source>
</evidence>
<dbReference type="PROSITE" id="PS51186">
    <property type="entry name" value="GNAT"/>
    <property type="match status" value="1"/>
</dbReference>
<feature type="domain" description="N-acetyltransferase" evidence="4">
    <location>
        <begin position="11"/>
        <end position="186"/>
    </location>
</feature>
<dbReference type="Gene3D" id="3.40.630.30">
    <property type="match status" value="1"/>
</dbReference>
<keyword evidence="2 5" id="KW-0808">Transferase</keyword>
<dbReference type="InterPro" id="IPR000182">
    <property type="entry name" value="GNAT_dom"/>
</dbReference>
<dbReference type="PANTHER" id="PTHR10545:SF29">
    <property type="entry name" value="GH14572P-RELATED"/>
    <property type="match status" value="1"/>
</dbReference>
<dbReference type="SUPFAM" id="SSF55729">
    <property type="entry name" value="Acyl-CoA N-acyltransferases (Nat)"/>
    <property type="match status" value="1"/>
</dbReference>
<dbReference type="InterPro" id="IPR051016">
    <property type="entry name" value="Diverse_Substrate_AcTransf"/>
</dbReference>
<organism evidence="5">
    <name type="scientific">uncultured Chloroflexota bacterium</name>
    <dbReference type="NCBI Taxonomy" id="166587"/>
    <lineage>
        <taxon>Bacteria</taxon>
        <taxon>Bacillati</taxon>
        <taxon>Chloroflexota</taxon>
        <taxon>environmental samples</taxon>
    </lineage>
</organism>
<evidence type="ECO:0000256" key="1">
    <source>
        <dbReference type="ARBA" id="ARBA00008694"/>
    </source>
</evidence>
<proteinExistence type="inferred from homology"/>
<accession>A0A6J4IQN3</accession>
<dbReference type="CDD" id="cd04301">
    <property type="entry name" value="NAT_SF"/>
    <property type="match status" value="1"/>
</dbReference>
<evidence type="ECO:0000256" key="2">
    <source>
        <dbReference type="ARBA" id="ARBA00022679"/>
    </source>
</evidence>
<dbReference type="Pfam" id="PF00583">
    <property type="entry name" value="Acetyltransf_1"/>
    <property type="match status" value="1"/>
</dbReference>
<gene>
    <name evidence="5" type="ORF">AVDCRST_MAG77-2596</name>
</gene>
<evidence type="ECO:0000313" key="5">
    <source>
        <dbReference type="EMBL" id="CAA9259226.1"/>
    </source>
</evidence>
<sequence>MERQSAQSSEVRIRAMTREDLPAFLDLIDALADYEHLPRPDEAARARLASDAFTEPPRYEALVAELWGEGVPAELVVGEATGAAGPAALAGYAVYFVTYSTFQAKPSLYLEDLFVRPEHRGRGAGRALFERCAALAVARGCGRMEWVVLDWNTPSIEFYERRGARHLNEWRAYRLDGAALEAVGAGGRG</sequence>
<dbReference type="PANTHER" id="PTHR10545">
    <property type="entry name" value="DIAMINE N-ACETYLTRANSFERASE"/>
    <property type="match status" value="1"/>
</dbReference>
<dbReference type="EMBL" id="CADCTC010000149">
    <property type="protein sequence ID" value="CAA9259226.1"/>
    <property type="molecule type" value="Genomic_DNA"/>
</dbReference>
<evidence type="ECO:0000259" key="4">
    <source>
        <dbReference type="PROSITE" id="PS51186"/>
    </source>
</evidence>
<dbReference type="FunFam" id="3.40.630.30:FF:000064">
    <property type="entry name" value="GNAT family acetyltransferase"/>
    <property type="match status" value="1"/>
</dbReference>
<dbReference type="InterPro" id="IPR016181">
    <property type="entry name" value="Acyl_CoA_acyltransferase"/>
</dbReference>
<protein>
    <submittedName>
        <fullName evidence="5">Histone acetyltransferase HPA2 and related acetyltransferases</fullName>
    </submittedName>
</protein>
<comment type="similarity">
    <text evidence="1">Belongs to the acetyltransferase family.</text>
</comment>
<reference evidence="5" key="1">
    <citation type="submission" date="2020-02" db="EMBL/GenBank/DDBJ databases">
        <authorList>
            <person name="Meier V. D."/>
        </authorList>
    </citation>
    <scope>NUCLEOTIDE SEQUENCE</scope>
    <source>
        <strain evidence="5">AVDCRST_MAG77</strain>
    </source>
</reference>
<keyword evidence="3" id="KW-0012">Acyltransferase</keyword>